<dbReference type="InterPro" id="IPR010985">
    <property type="entry name" value="Ribbon_hlx_hlx"/>
</dbReference>
<dbReference type="RefSeq" id="WP_264943925.1">
    <property type="nucleotide sequence ID" value="NZ_JAPDRA010000003.1"/>
</dbReference>
<keyword evidence="3" id="KW-1185">Reference proteome</keyword>
<organism evidence="2 3">
    <name type="scientific">Sphingomonas canadensis</name>
    <dbReference type="NCBI Taxonomy" id="1219257"/>
    <lineage>
        <taxon>Bacteria</taxon>
        <taxon>Pseudomonadati</taxon>
        <taxon>Pseudomonadota</taxon>
        <taxon>Alphaproteobacteria</taxon>
        <taxon>Sphingomonadales</taxon>
        <taxon>Sphingomonadaceae</taxon>
        <taxon>Sphingomonas</taxon>
    </lineage>
</organism>
<proteinExistence type="predicted"/>
<dbReference type="SUPFAM" id="SSF47598">
    <property type="entry name" value="Ribbon-helix-helix"/>
    <property type="match status" value="1"/>
</dbReference>
<protein>
    <submittedName>
        <fullName evidence="2">Ribbon-helix-helix domain-containing protein</fullName>
    </submittedName>
</protein>
<dbReference type="EMBL" id="JBHTJG010000003">
    <property type="protein sequence ID" value="MFD0946557.1"/>
    <property type="molecule type" value="Genomic_DNA"/>
</dbReference>
<evidence type="ECO:0000259" key="1">
    <source>
        <dbReference type="Pfam" id="PF01402"/>
    </source>
</evidence>
<feature type="domain" description="Ribbon-helix-helix protein CopG" evidence="1">
    <location>
        <begin position="2"/>
        <end position="40"/>
    </location>
</feature>
<dbReference type="InterPro" id="IPR002145">
    <property type="entry name" value="CopG"/>
</dbReference>
<accession>A0ABW3H5Z1</accession>
<dbReference type="InterPro" id="IPR013321">
    <property type="entry name" value="Arc_rbn_hlx_hlx"/>
</dbReference>
<dbReference type="Proteomes" id="UP001596977">
    <property type="component" value="Unassembled WGS sequence"/>
</dbReference>
<name>A0ABW3H5Z1_9SPHN</name>
<dbReference type="Gene3D" id="1.10.1220.10">
    <property type="entry name" value="Met repressor-like"/>
    <property type="match status" value="1"/>
</dbReference>
<dbReference type="Pfam" id="PF01402">
    <property type="entry name" value="RHH_1"/>
    <property type="match status" value="1"/>
</dbReference>
<comment type="caution">
    <text evidence="2">The sequence shown here is derived from an EMBL/GenBank/DDBJ whole genome shotgun (WGS) entry which is preliminary data.</text>
</comment>
<sequence length="64" mass="7109">MRFLVDIPDEDLGWLDRKAAETGKSRAALVREAVAAYRAQTGGDGIERYFGIWKDRSGPDEPAI</sequence>
<evidence type="ECO:0000313" key="2">
    <source>
        <dbReference type="EMBL" id="MFD0946557.1"/>
    </source>
</evidence>
<evidence type="ECO:0000313" key="3">
    <source>
        <dbReference type="Proteomes" id="UP001596977"/>
    </source>
</evidence>
<gene>
    <name evidence="2" type="ORF">ACFQ1E_09430</name>
</gene>
<reference evidence="3" key="1">
    <citation type="journal article" date="2019" name="Int. J. Syst. Evol. Microbiol.">
        <title>The Global Catalogue of Microorganisms (GCM) 10K type strain sequencing project: providing services to taxonomists for standard genome sequencing and annotation.</title>
        <authorList>
            <consortium name="The Broad Institute Genomics Platform"/>
            <consortium name="The Broad Institute Genome Sequencing Center for Infectious Disease"/>
            <person name="Wu L."/>
            <person name="Ma J."/>
        </authorList>
    </citation>
    <scope>NUCLEOTIDE SEQUENCE [LARGE SCALE GENOMIC DNA]</scope>
    <source>
        <strain evidence="3">CCUG 62982</strain>
    </source>
</reference>